<organism evidence="2 3">
    <name type="scientific">Alicyclobacillus sendaiensis PA2</name>
    <dbReference type="NCBI Taxonomy" id="3029425"/>
    <lineage>
        <taxon>Bacteria</taxon>
        <taxon>Bacillati</taxon>
        <taxon>Bacillota</taxon>
        <taxon>Bacilli</taxon>
        <taxon>Bacillales</taxon>
        <taxon>Alicyclobacillaceae</taxon>
        <taxon>Alicyclobacillus</taxon>
    </lineage>
</organism>
<protein>
    <submittedName>
        <fullName evidence="2">Uncharacterized protein</fullName>
    </submittedName>
</protein>
<name>A0ABT6Y146_ALISE</name>
<evidence type="ECO:0000313" key="2">
    <source>
        <dbReference type="EMBL" id="MDI9261068.1"/>
    </source>
</evidence>
<evidence type="ECO:0000256" key="1">
    <source>
        <dbReference type="SAM" id="Phobius"/>
    </source>
</evidence>
<keyword evidence="1" id="KW-0472">Membrane</keyword>
<dbReference type="Proteomes" id="UP001529245">
    <property type="component" value="Unassembled WGS sequence"/>
</dbReference>
<dbReference type="RefSeq" id="WP_283204476.1">
    <property type="nucleotide sequence ID" value="NZ_JASGCB010000031.1"/>
</dbReference>
<dbReference type="EMBL" id="JASGCB010000031">
    <property type="protein sequence ID" value="MDI9261068.1"/>
    <property type="molecule type" value="Genomic_DNA"/>
</dbReference>
<sequence>MEFVLAVFAAWLIYAFLRVHSLGALGLVVLVLAAMGFLVFRYRRTQLADSDAYGEEGDDEEEW</sequence>
<keyword evidence="1" id="KW-1133">Transmembrane helix</keyword>
<keyword evidence="3" id="KW-1185">Reference proteome</keyword>
<comment type="caution">
    <text evidence="2">The sequence shown here is derived from an EMBL/GenBank/DDBJ whole genome shotgun (WGS) entry which is preliminary data.</text>
</comment>
<gene>
    <name evidence="2" type="ORF">QID03_12955</name>
</gene>
<reference evidence="2 3" key="1">
    <citation type="submission" date="2023-04" db="EMBL/GenBank/DDBJ databases">
        <title>A. sendaiensis sub sp. chiapanensis a novel subspecie with specific adaptation in bacterial cell wall isolated from an active volcano.</title>
        <authorList>
            <person name="Alvarez Gutierrez P.E."/>
            <person name="Ortiz Cortes L.Y."/>
        </authorList>
    </citation>
    <scope>NUCLEOTIDE SEQUENCE [LARGE SCALE GENOMIC DNA]</scope>
    <source>
        <strain evidence="2 3">PA2</strain>
    </source>
</reference>
<keyword evidence="1" id="KW-0812">Transmembrane</keyword>
<proteinExistence type="predicted"/>
<evidence type="ECO:0000313" key="3">
    <source>
        <dbReference type="Proteomes" id="UP001529245"/>
    </source>
</evidence>
<feature type="transmembrane region" description="Helical" evidence="1">
    <location>
        <begin position="25"/>
        <end position="42"/>
    </location>
</feature>
<accession>A0ABT6Y146</accession>